<evidence type="ECO:0000259" key="7">
    <source>
        <dbReference type="PROSITE" id="PS51935"/>
    </source>
</evidence>
<dbReference type="PROSITE" id="PS51935">
    <property type="entry name" value="NLPC_P60"/>
    <property type="match status" value="1"/>
</dbReference>
<keyword evidence="2" id="KW-0645">Protease</keyword>
<dbReference type="InterPro" id="IPR000064">
    <property type="entry name" value="NLP_P60_dom"/>
</dbReference>
<dbReference type="RefSeq" id="WP_344488600.1">
    <property type="nucleotide sequence ID" value="NZ_BAAAQX010000032.1"/>
</dbReference>
<dbReference type="SUPFAM" id="SSF54001">
    <property type="entry name" value="Cysteine proteinases"/>
    <property type="match status" value="1"/>
</dbReference>
<feature type="compositionally biased region" description="Basic and acidic residues" evidence="5">
    <location>
        <begin position="334"/>
        <end position="352"/>
    </location>
</feature>
<evidence type="ECO:0000256" key="5">
    <source>
        <dbReference type="SAM" id="MobiDB-lite"/>
    </source>
</evidence>
<protein>
    <recommendedName>
        <fullName evidence="7">NlpC/P60 domain-containing protein</fullName>
    </recommendedName>
</protein>
<dbReference type="InterPro" id="IPR038765">
    <property type="entry name" value="Papain-like_cys_pep_sf"/>
</dbReference>
<evidence type="ECO:0000256" key="3">
    <source>
        <dbReference type="ARBA" id="ARBA00022801"/>
    </source>
</evidence>
<dbReference type="EMBL" id="BAAAQX010000032">
    <property type="protein sequence ID" value="GAA2213297.1"/>
    <property type="molecule type" value="Genomic_DNA"/>
</dbReference>
<dbReference type="PANTHER" id="PTHR47359:SF3">
    <property type="entry name" value="NLP_P60 DOMAIN-CONTAINING PROTEIN-RELATED"/>
    <property type="match status" value="1"/>
</dbReference>
<evidence type="ECO:0000313" key="8">
    <source>
        <dbReference type="EMBL" id="GAA2213297.1"/>
    </source>
</evidence>
<feature type="domain" description="NlpC/P60" evidence="7">
    <location>
        <begin position="199"/>
        <end position="321"/>
    </location>
</feature>
<reference evidence="9" key="1">
    <citation type="journal article" date="2019" name="Int. J. Syst. Evol. Microbiol.">
        <title>The Global Catalogue of Microorganisms (GCM) 10K type strain sequencing project: providing services to taxonomists for standard genome sequencing and annotation.</title>
        <authorList>
            <consortium name="The Broad Institute Genomics Platform"/>
            <consortium name="The Broad Institute Genome Sequencing Center for Infectious Disease"/>
            <person name="Wu L."/>
            <person name="Ma J."/>
        </authorList>
    </citation>
    <scope>NUCLEOTIDE SEQUENCE [LARGE SCALE GENOMIC DNA]</scope>
    <source>
        <strain evidence="9">JCM 16114</strain>
    </source>
</reference>
<keyword evidence="4" id="KW-0788">Thiol protease</keyword>
<feature type="signal peptide" evidence="6">
    <location>
        <begin position="1"/>
        <end position="22"/>
    </location>
</feature>
<feature type="chain" id="PRO_5045947988" description="NlpC/P60 domain-containing protein" evidence="6">
    <location>
        <begin position="23"/>
        <end position="402"/>
    </location>
</feature>
<name>A0ABP5PQW0_9ACTN</name>
<evidence type="ECO:0000256" key="1">
    <source>
        <dbReference type="ARBA" id="ARBA00007074"/>
    </source>
</evidence>
<sequence>MKIAAAGAALLLLILIPAFVAAATSILTGSGTPGSGGCAIAPSATSSTESEPVAAPASTGAASAALTLDSEQQTHAALIVQLAMERGLPARAAVIAVATALQESQLRNVRYGHLDSLGLFQQRPSQGWGTPEQVLDPRHATGAFYERLVTVRRWERLSLTRAAQAVQRSGRPDAYARWEPLAQRLVDALAGACVPLIPGEQVTAVLAYAHAQLGKPYLWGAEGPTAFDCSGLTMRAYQAAGITIPRVAADQWRHGPPIPAGQEQPGDLAFFHQQADGPGHVGLVIGGGQMIHAPNRRIVVRIDSYQRGDLISFTRPLLRFASSEGGSRGNSRADGGDARGRDVRDGVGDDRVPPVSGAAARLAVVRARLTTSPSVGLHLVRTLPATIRLNLAAAPITVANPA</sequence>
<organism evidence="8 9">
    <name type="scientific">Nonomuraea monospora</name>
    <dbReference type="NCBI Taxonomy" id="568818"/>
    <lineage>
        <taxon>Bacteria</taxon>
        <taxon>Bacillati</taxon>
        <taxon>Actinomycetota</taxon>
        <taxon>Actinomycetes</taxon>
        <taxon>Streptosporangiales</taxon>
        <taxon>Streptosporangiaceae</taxon>
        <taxon>Nonomuraea</taxon>
    </lineage>
</organism>
<keyword evidence="6" id="KW-0732">Signal</keyword>
<dbReference type="Gene3D" id="3.90.1720.10">
    <property type="entry name" value="endopeptidase domain like (from Nostoc punctiforme)"/>
    <property type="match status" value="1"/>
</dbReference>
<evidence type="ECO:0000313" key="9">
    <source>
        <dbReference type="Proteomes" id="UP001499843"/>
    </source>
</evidence>
<dbReference type="Proteomes" id="UP001499843">
    <property type="component" value="Unassembled WGS sequence"/>
</dbReference>
<dbReference type="PANTHER" id="PTHR47359">
    <property type="entry name" value="PEPTIDOGLYCAN DL-ENDOPEPTIDASE CWLO"/>
    <property type="match status" value="1"/>
</dbReference>
<dbReference type="Pfam" id="PF00877">
    <property type="entry name" value="NLPC_P60"/>
    <property type="match status" value="1"/>
</dbReference>
<keyword evidence="9" id="KW-1185">Reference proteome</keyword>
<comment type="similarity">
    <text evidence="1">Belongs to the peptidase C40 family.</text>
</comment>
<comment type="caution">
    <text evidence="8">The sequence shown here is derived from an EMBL/GenBank/DDBJ whole genome shotgun (WGS) entry which is preliminary data.</text>
</comment>
<keyword evidence="3" id="KW-0378">Hydrolase</keyword>
<accession>A0ABP5PQW0</accession>
<dbReference type="InterPro" id="IPR051794">
    <property type="entry name" value="PG_Endopeptidase_C40"/>
</dbReference>
<feature type="region of interest" description="Disordered" evidence="5">
    <location>
        <begin position="322"/>
        <end position="354"/>
    </location>
</feature>
<gene>
    <name evidence="8" type="ORF">GCM10009850_087590</name>
</gene>
<evidence type="ECO:0000256" key="4">
    <source>
        <dbReference type="ARBA" id="ARBA00022807"/>
    </source>
</evidence>
<evidence type="ECO:0000256" key="2">
    <source>
        <dbReference type="ARBA" id="ARBA00022670"/>
    </source>
</evidence>
<evidence type="ECO:0000256" key="6">
    <source>
        <dbReference type="SAM" id="SignalP"/>
    </source>
</evidence>
<proteinExistence type="inferred from homology"/>